<accession>A0ABN0QYZ6</accession>
<keyword evidence="1" id="KW-0378">Hydrolase</keyword>
<dbReference type="Proteomes" id="UP000020681">
    <property type="component" value="Unassembled WGS sequence"/>
</dbReference>
<name>A0ABN0QYZ6_MYCUL</name>
<keyword evidence="2" id="KW-1185">Reference proteome</keyword>
<dbReference type="EMBL" id="JAOL01000114">
    <property type="protein sequence ID" value="EUA89963.1"/>
    <property type="molecule type" value="Genomic_DNA"/>
</dbReference>
<gene>
    <name evidence="1" type="ORF">I551_3542</name>
</gene>
<dbReference type="GO" id="GO:0016787">
    <property type="term" value="F:hydrolase activity"/>
    <property type="evidence" value="ECO:0007669"/>
    <property type="project" value="UniProtKB-KW"/>
</dbReference>
<dbReference type="Gene3D" id="3.40.50.1820">
    <property type="entry name" value="alpha/beta hydrolase"/>
    <property type="match status" value="1"/>
</dbReference>
<evidence type="ECO:0000313" key="2">
    <source>
        <dbReference type="Proteomes" id="UP000020681"/>
    </source>
</evidence>
<organism evidence="1 2">
    <name type="scientific">Mycobacterium ulcerans str. Harvey</name>
    <dbReference type="NCBI Taxonomy" id="1299332"/>
    <lineage>
        <taxon>Bacteria</taxon>
        <taxon>Bacillati</taxon>
        <taxon>Actinomycetota</taxon>
        <taxon>Actinomycetes</taxon>
        <taxon>Mycobacteriales</taxon>
        <taxon>Mycobacteriaceae</taxon>
        <taxon>Mycobacterium</taxon>
        <taxon>Mycobacterium ulcerans group</taxon>
    </lineage>
</organism>
<sequence>MFAVFDIYRTRFGALLTAAADRRHALRVSDEVIRRWRSFSQTGTPRDWPAYTHTRRAVMVIDRKSRVEIDPHRTAGWRGTASRWRGERHERRGDRTRHHRRTRRLTASWLTEKIGAGTSRIHRRADRHRPDDECYSVQLTYAVPGGRRRWCSRSRPPIR</sequence>
<dbReference type="InterPro" id="IPR029058">
    <property type="entry name" value="AB_hydrolase_fold"/>
</dbReference>
<reference evidence="1 2" key="1">
    <citation type="submission" date="2014-01" db="EMBL/GenBank/DDBJ databases">
        <authorList>
            <person name="Dobos K."/>
            <person name="Lenaerts A."/>
            <person name="Ordway D."/>
            <person name="DeGroote M.A."/>
            <person name="Parker T."/>
            <person name="Sizemore C."/>
            <person name="Tallon L.J."/>
            <person name="Sadzewicz L.K."/>
            <person name="Sengamalay N."/>
            <person name="Fraser C.M."/>
            <person name="Hine E."/>
            <person name="Shefchek K.A."/>
            <person name="Das S.P."/>
            <person name="Tettelin H."/>
        </authorList>
    </citation>
    <scope>NUCLEOTIDE SEQUENCE [LARGE SCALE GENOMIC DNA]</scope>
    <source>
        <strain evidence="1 2">Harvey</strain>
    </source>
</reference>
<dbReference type="EC" id="3.1.1.-" evidence="1"/>
<protein>
    <submittedName>
        <fullName evidence="1">Carboxylesterase domain protein</fullName>
        <ecNumber evidence="1">3.1.1.-</ecNumber>
    </submittedName>
</protein>
<comment type="caution">
    <text evidence="1">The sequence shown here is derived from an EMBL/GenBank/DDBJ whole genome shotgun (WGS) entry which is preliminary data.</text>
</comment>
<evidence type="ECO:0000313" key="1">
    <source>
        <dbReference type="EMBL" id="EUA89963.1"/>
    </source>
</evidence>
<proteinExistence type="predicted"/>